<organism evidence="2 3">
    <name type="scientific">Angomonas deanei</name>
    <dbReference type="NCBI Taxonomy" id="59799"/>
    <lineage>
        <taxon>Eukaryota</taxon>
        <taxon>Discoba</taxon>
        <taxon>Euglenozoa</taxon>
        <taxon>Kinetoplastea</taxon>
        <taxon>Metakinetoplastina</taxon>
        <taxon>Trypanosomatida</taxon>
        <taxon>Trypanosomatidae</taxon>
        <taxon>Strigomonadinae</taxon>
        <taxon>Angomonas</taxon>
    </lineage>
</organism>
<evidence type="ECO:0000256" key="1">
    <source>
        <dbReference type="SAM" id="MobiDB-lite"/>
    </source>
</evidence>
<evidence type="ECO:0000313" key="3">
    <source>
        <dbReference type="Proteomes" id="UP000515908"/>
    </source>
</evidence>
<name>A0A7G2CAF1_9TRYP</name>
<keyword evidence="3" id="KW-1185">Reference proteome</keyword>
<evidence type="ECO:0000313" key="2">
    <source>
        <dbReference type="EMBL" id="CAD2214992.1"/>
    </source>
</evidence>
<feature type="region of interest" description="Disordered" evidence="1">
    <location>
        <begin position="441"/>
        <end position="489"/>
    </location>
</feature>
<sequence>MNTAVVYCSGKRQTVSVSSVERWNPSPPALEHHETVLKTPIREDSEKGKMEDQSPSPLAPFGGSFREAVEKTAAMESDHPSNSSVDNGASWNSDGSAKTILPKRQSASIKIISVSDRSQKEGSAKTFQPFRSVDTAESRRALFGDNVLDSSNGSTMPSCEEPPLMRITSSSASDKLKAHLRKGIRPSPTNVSCTPIQDKYPDTRTYVPSDHHEDDSRSSDYCFTGYPSPVKLSPIPNKKYSPTPSKPAVGFGQKKLTVPLSQKSKELSSFEGSHLNADAPLHKSSTCVFANSFMNRTDTAIAPHSGGTTLLTGINTTLDYEERDTAFGKRQSGEGSARQSCSEDVTAILAASPNTQSPSESYVSREVENFFPPCVIQVSVPGLTSQSRRSPSVVIPTSAHRPAATQTQRLLSPPVEHIPNRSAPRVVYLETPATQKWLSEYDHNHSDGTMDKRETSSSERGTALSVKVAEPSQPSRKAKLTTRAVDSWI</sequence>
<proteinExistence type="predicted"/>
<feature type="compositionally biased region" description="Basic and acidic residues" evidence="1">
    <location>
        <begin position="30"/>
        <end position="52"/>
    </location>
</feature>
<feature type="compositionally biased region" description="Basic and acidic residues" evidence="1">
    <location>
        <begin position="209"/>
        <end position="218"/>
    </location>
</feature>
<dbReference type="EMBL" id="LR877148">
    <property type="protein sequence ID" value="CAD2214992.1"/>
    <property type="molecule type" value="Genomic_DNA"/>
</dbReference>
<dbReference type="Proteomes" id="UP000515908">
    <property type="component" value="Chromosome 04"/>
</dbReference>
<feature type="compositionally biased region" description="Polar residues" evidence="1">
    <location>
        <begin position="80"/>
        <end position="96"/>
    </location>
</feature>
<feature type="region of interest" description="Disordered" evidence="1">
    <location>
        <begin position="19"/>
        <end position="103"/>
    </location>
</feature>
<dbReference type="VEuPathDB" id="TriTrypDB:ADEAN_000244500"/>
<feature type="region of interest" description="Disordered" evidence="1">
    <location>
        <begin position="184"/>
        <end position="221"/>
    </location>
</feature>
<reference evidence="2 3" key="1">
    <citation type="submission" date="2020-08" db="EMBL/GenBank/DDBJ databases">
        <authorList>
            <person name="Newling K."/>
            <person name="Davey J."/>
            <person name="Forrester S."/>
        </authorList>
    </citation>
    <scope>NUCLEOTIDE SEQUENCE [LARGE SCALE GENOMIC DNA]</scope>
    <source>
        <strain evidence="3">Crithidia deanei Carvalho (ATCC PRA-265)</strain>
    </source>
</reference>
<feature type="compositionally biased region" description="Basic and acidic residues" evidence="1">
    <location>
        <begin position="441"/>
        <end position="457"/>
    </location>
</feature>
<protein>
    <submittedName>
        <fullName evidence="2">Uncharacterized protein</fullName>
    </submittedName>
</protein>
<dbReference type="AlphaFoldDB" id="A0A7G2CAF1"/>
<accession>A0A7G2CAF1</accession>
<gene>
    <name evidence="2" type="ORF">ADEAN_000244500</name>
</gene>